<reference evidence="2" key="1">
    <citation type="submission" date="2016-10" db="EMBL/GenBank/DDBJ databases">
        <authorList>
            <person name="Varghese N."/>
            <person name="Submissions S."/>
        </authorList>
    </citation>
    <scope>NUCLEOTIDE SEQUENCE [LARGE SCALE GENOMIC DNA]</scope>
    <source>
        <strain evidence="2">DSM 23664</strain>
    </source>
</reference>
<name>A0A1I1GU55_9LACT</name>
<evidence type="ECO:0000313" key="2">
    <source>
        <dbReference type="Proteomes" id="UP000199612"/>
    </source>
</evidence>
<proteinExistence type="predicted"/>
<protein>
    <submittedName>
        <fullName evidence="1">Uncharacterized protein</fullName>
    </submittedName>
</protein>
<gene>
    <name evidence="1" type="ORF">SAMN04488102_103227</name>
</gene>
<evidence type="ECO:0000313" key="1">
    <source>
        <dbReference type="EMBL" id="SFC15041.1"/>
    </source>
</evidence>
<accession>A0A1I1GU55</accession>
<dbReference type="Proteomes" id="UP000199612">
    <property type="component" value="Unassembled WGS sequence"/>
</dbReference>
<dbReference type="STRING" id="753702.SAMN04488102_103227"/>
<keyword evidence="2" id="KW-1185">Reference proteome</keyword>
<organism evidence="1 2">
    <name type="scientific">Alkalibacterium subtropicum</name>
    <dbReference type="NCBI Taxonomy" id="753702"/>
    <lineage>
        <taxon>Bacteria</taxon>
        <taxon>Bacillati</taxon>
        <taxon>Bacillota</taxon>
        <taxon>Bacilli</taxon>
        <taxon>Lactobacillales</taxon>
        <taxon>Carnobacteriaceae</taxon>
        <taxon>Alkalibacterium</taxon>
    </lineage>
</organism>
<dbReference type="EMBL" id="FOLT01000003">
    <property type="protein sequence ID" value="SFC15041.1"/>
    <property type="molecule type" value="Genomic_DNA"/>
</dbReference>
<dbReference type="AlphaFoldDB" id="A0A1I1GU55"/>
<sequence>MDPVPLSINNYKNQLALYYVPSPNRHREGCFDHETSKKQ</sequence>